<gene>
    <name evidence="1" type="ORF">GJU39_16170</name>
</gene>
<comment type="caution">
    <text evidence="1">The sequence shown here is derived from an EMBL/GenBank/DDBJ whole genome shotgun (WGS) entry which is preliminary data.</text>
</comment>
<dbReference type="EMBL" id="WKKH01000028">
    <property type="protein sequence ID" value="MRX77625.1"/>
    <property type="molecule type" value="Genomic_DNA"/>
</dbReference>
<dbReference type="AlphaFoldDB" id="A0A7K0G1G9"/>
<sequence length="131" mass="14537">MFTKEDIQAAESKINSGTDFPQFIKELKDLGVVRNDVYVSNGLSAYFASEEEVIQLSPDDYSELVINEESSVEKLKHALKIHQTGETGFISFCEHAADAGVEKWTTDLTDMTCTYYDTAGNELVKETIAAV</sequence>
<dbReference type="RefSeq" id="WP_154282023.1">
    <property type="nucleotide sequence ID" value="NZ_JBHUJQ010000001.1"/>
</dbReference>
<keyword evidence="2" id="KW-1185">Reference proteome</keyword>
<dbReference type="Gene3D" id="3.30.1810.10">
    <property type="entry name" value="YdfO-like"/>
    <property type="match status" value="1"/>
</dbReference>
<dbReference type="InterPro" id="IPR009833">
    <property type="entry name" value="DUF1398"/>
</dbReference>
<evidence type="ECO:0000313" key="1">
    <source>
        <dbReference type="EMBL" id="MRX77625.1"/>
    </source>
</evidence>
<dbReference type="Pfam" id="PF07166">
    <property type="entry name" value="DUF1398"/>
    <property type="match status" value="1"/>
</dbReference>
<protein>
    <submittedName>
        <fullName evidence="1">DUF1398 domain-containing protein</fullName>
    </submittedName>
</protein>
<organism evidence="1 2">
    <name type="scientific">Pedobacter petrophilus</name>
    <dbReference type="NCBI Taxonomy" id="1908241"/>
    <lineage>
        <taxon>Bacteria</taxon>
        <taxon>Pseudomonadati</taxon>
        <taxon>Bacteroidota</taxon>
        <taxon>Sphingobacteriia</taxon>
        <taxon>Sphingobacteriales</taxon>
        <taxon>Sphingobacteriaceae</taxon>
        <taxon>Pedobacter</taxon>
    </lineage>
</organism>
<evidence type="ECO:0000313" key="2">
    <source>
        <dbReference type="Proteomes" id="UP000487757"/>
    </source>
</evidence>
<dbReference type="Proteomes" id="UP000487757">
    <property type="component" value="Unassembled WGS sequence"/>
</dbReference>
<name>A0A7K0G1G9_9SPHI</name>
<accession>A0A7K0G1G9</accession>
<reference evidence="1 2" key="1">
    <citation type="submission" date="2019-11" db="EMBL/GenBank/DDBJ databases">
        <title>Pedobacter petrophilus genome.</title>
        <authorList>
            <person name="Feldbauer M.J."/>
            <person name="Newman J.D."/>
        </authorList>
    </citation>
    <scope>NUCLEOTIDE SEQUENCE [LARGE SCALE GENOMIC DNA]</scope>
    <source>
        <strain evidence="1 2">LMG 29686</strain>
    </source>
</reference>
<dbReference type="SUPFAM" id="SSF160419">
    <property type="entry name" value="YdfO-like"/>
    <property type="match status" value="1"/>
</dbReference>
<proteinExistence type="predicted"/>
<dbReference type="OrthoDB" id="1550456at2"/>
<dbReference type="InterPro" id="IPR036696">
    <property type="entry name" value="YdfO-like_sf"/>
</dbReference>